<name>A0A5S5DQ99_9FLAO</name>
<dbReference type="GO" id="GO:0005829">
    <property type="term" value="C:cytosol"/>
    <property type="evidence" value="ECO:0007669"/>
    <property type="project" value="TreeGrafter"/>
</dbReference>
<organism evidence="2 3">
    <name type="scientific">Tenacibaculum adriaticum</name>
    <dbReference type="NCBI Taxonomy" id="413713"/>
    <lineage>
        <taxon>Bacteria</taxon>
        <taxon>Pseudomonadati</taxon>
        <taxon>Bacteroidota</taxon>
        <taxon>Flavobacteriia</taxon>
        <taxon>Flavobacteriales</taxon>
        <taxon>Flavobacteriaceae</taxon>
        <taxon>Tenacibaculum</taxon>
    </lineage>
</organism>
<evidence type="ECO:0000259" key="1">
    <source>
        <dbReference type="Pfam" id="PF03358"/>
    </source>
</evidence>
<dbReference type="InterPro" id="IPR029039">
    <property type="entry name" value="Flavoprotein-like_sf"/>
</dbReference>
<dbReference type="GO" id="GO:0016491">
    <property type="term" value="F:oxidoreductase activity"/>
    <property type="evidence" value="ECO:0007669"/>
    <property type="project" value="InterPro"/>
</dbReference>
<dbReference type="AlphaFoldDB" id="A0A5S5DQ99"/>
<dbReference type="Proteomes" id="UP000323136">
    <property type="component" value="Unassembled WGS sequence"/>
</dbReference>
<dbReference type="PANTHER" id="PTHR30543">
    <property type="entry name" value="CHROMATE REDUCTASE"/>
    <property type="match status" value="1"/>
</dbReference>
<feature type="domain" description="NADPH-dependent FMN reductase-like" evidence="1">
    <location>
        <begin position="3"/>
        <end position="138"/>
    </location>
</feature>
<dbReference type="OrthoDB" id="5767802at2"/>
<evidence type="ECO:0000313" key="3">
    <source>
        <dbReference type="Proteomes" id="UP000323136"/>
    </source>
</evidence>
<reference evidence="2 3" key="1">
    <citation type="submission" date="2019-07" db="EMBL/GenBank/DDBJ databases">
        <title>Genomic Encyclopedia of Type Strains, Phase IV (KMG-IV): sequencing the most valuable type-strain genomes for metagenomic binning, comparative biology and taxonomic classification.</title>
        <authorList>
            <person name="Goeker M."/>
        </authorList>
    </citation>
    <scope>NUCLEOTIDE SEQUENCE [LARGE SCALE GENOMIC DNA]</scope>
    <source>
        <strain evidence="2 3">DSM 18961</strain>
    </source>
</reference>
<dbReference type="InterPro" id="IPR005025">
    <property type="entry name" value="FMN_Rdtase-like_dom"/>
</dbReference>
<dbReference type="RefSeq" id="WP_148870461.1">
    <property type="nucleotide sequence ID" value="NZ_VNIA01000003.1"/>
</dbReference>
<accession>A0A5S5DQ99</accession>
<comment type="caution">
    <text evidence="2">The sequence shown here is derived from an EMBL/GenBank/DDBJ whole genome shotgun (WGS) entry which is preliminary data.</text>
</comment>
<dbReference type="SUPFAM" id="SSF52218">
    <property type="entry name" value="Flavoproteins"/>
    <property type="match status" value="1"/>
</dbReference>
<dbReference type="Gene3D" id="3.40.50.360">
    <property type="match status" value="1"/>
</dbReference>
<evidence type="ECO:0000313" key="2">
    <source>
        <dbReference type="EMBL" id="TYP98130.1"/>
    </source>
</evidence>
<sequence length="176" mass="19619">MKKIAVFGGSTSKTSINKKLATFAGNLLQDTAFIVLDLNNYEVPVFSVDLEEEEEYPIGAKKFNEQLDIYDGFIVSLAEHNGTYTAAFKNLFDWASRKNKKVFRDKPVLLMATSPGAKGGASVLNFAKLSFPILGAKIESTFSLPSFNENFKKEVITDKDFLNQLKEAVKQFEKSL</sequence>
<proteinExistence type="predicted"/>
<dbReference type="Pfam" id="PF03358">
    <property type="entry name" value="FMN_red"/>
    <property type="match status" value="1"/>
</dbReference>
<dbReference type="EMBL" id="VNIA01000003">
    <property type="protein sequence ID" value="TYP98130.1"/>
    <property type="molecule type" value="Genomic_DNA"/>
</dbReference>
<dbReference type="PANTHER" id="PTHR30543:SF21">
    <property type="entry name" value="NAD(P)H-DEPENDENT FMN REDUCTASE LOT6"/>
    <property type="match status" value="1"/>
</dbReference>
<protein>
    <submittedName>
        <fullName evidence="2">NAD(P)H-dependent FMN reductase</fullName>
    </submittedName>
</protein>
<keyword evidence="3" id="KW-1185">Reference proteome</keyword>
<gene>
    <name evidence="2" type="ORF">C7447_103300</name>
</gene>
<dbReference type="GO" id="GO:0010181">
    <property type="term" value="F:FMN binding"/>
    <property type="evidence" value="ECO:0007669"/>
    <property type="project" value="TreeGrafter"/>
</dbReference>
<dbReference type="InterPro" id="IPR050712">
    <property type="entry name" value="NAD(P)H-dep_reductase"/>
</dbReference>